<dbReference type="RefSeq" id="WP_003952810.1">
    <property type="nucleotide sequence ID" value="NZ_CM000914.1"/>
</dbReference>
<dbReference type="Pfam" id="PF13374">
    <property type="entry name" value="TPR_10"/>
    <property type="match status" value="1"/>
</dbReference>
<dbReference type="SUPFAM" id="SSF48452">
    <property type="entry name" value="TPR-like"/>
    <property type="match status" value="1"/>
</dbReference>
<feature type="compositionally biased region" description="Low complexity" evidence="1">
    <location>
        <begin position="74"/>
        <end position="91"/>
    </location>
</feature>
<feature type="region of interest" description="Disordered" evidence="1">
    <location>
        <begin position="74"/>
        <end position="112"/>
    </location>
</feature>
<gene>
    <name evidence="2" type="ORF">SCLAV_p1576</name>
</gene>
<dbReference type="Gene3D" id="1.25.40.10">
    <property type="entry name" value="Tetratricopeptide repeat domain"/>
    <property type="match status" value="1"/>
</dbReference>
<evidence type="ECO:0000256" key="1">
    <source>
        <dbReference type="SAM" id="MobiDB-lite"/>
    </source>
</evidence>
<evidence type="ECO:0008006" key="4">
    <source>
        <dbReference type="Google" id="ProtNLM"/>
    </source>
</evidence>
<keyword evidence="3" id="KW-1185">Reference proteome</keyword>
<reference evidence="2 3" key="1">
    <citation type="journal article" date="2010" name="Genome Biol. Evol.">
        <title>The sequence of a 1.8-mb bacterial linear plasmid reveals a rich evolutionary reservoir of secondary metabolic pathways.</title>
        <authorList>
            <person name="Medema M.H."/>
            <person name="Trefzer A."/>
            <person name="Kovalchuk A."/>
            <person name="van den Berg M."/>
            <person name="Mueller U."/>
            <person name="Heijne W."/>
            <person name="Wu L."/>
            <person name="Alam M.T."/>
            <person name="Ronning C.M."/>
            <person name="Nierman W.C."/>
            <person name="Bovenberg R.A.L."/>
            <person name="Breitling R."/>
            <person name="Takano E."/>
        </authorList>
    </citation>
    <scope>NUCLEOTIDE SEQUENCE [LARGE SCALE GENOMIC DNA]</scope>
    <source>
        <strain evidence="2">ATCC 27064</strain>
        <plasmid evidence="2 3">pSCL4</plasmid>
    </source>
</reference>
<dbReference type="InterPro" id="IPR011990">
    <property type="entry name" value="TPR-like_helical_dom_sf"/>
</dbReference>
<dbReference type="OrthoDB" id="7628974at2"/>
<evidence type="ECO:0000313" key="2">
    <source>
        <dbReference type="EMBL" id="EFG05057.2"/>
    </source>
</evidence>
<protein>
    <recommendedName>
        <fullName evidence="4">Tetratricopeptide repeat protein</fullName>
    </recommendedName>
</protein>
<sequence length="193" mass="20436">MSRTLGFIVFSCSTGSLSAPAGPAQGDHIEVLGQRRDPPARSSVLRCMFWVATPVSWGAGRAAAGAGDLEAAASAGRSRPRADAGPPARGALSLSRDTGDFTARGTALHRDNPTTEGRLALLTTLNALGETLRERGHADQALEHHLHGLELCRAGYRGLSPHLLAVYQALTLRHLGEDYAALGRWEEAEAPLR</sequence>
<keyword evidence="2" id="KW-0614">Plasmid</keyword>
<dbReference type="AlphaFoldDB" id="B5GM54"/>
<dbReference type="GeneID" id="93734596"/>
<dbReference type="Proteomes" id="UP000002357">
    <property type="component" value="Plasmid pSCL4"/>
</dbReference>
<evidence type="ECO:0000313" key="3">
    <source>
        <dbReference type="Proteomes" id="UP000002357"/>
    </source>
</evidence>
<proteinExistence type="predicted"/>
<dbReference type="EMBL" id="CM000914">
    <property type="protein sequence ID" value="EFG05057.2"/>
    <property type="molecule type" value="Genomic_DNA"/>
</dbReference>
<organism evidence="2 3">
    <name type="scientific">Streptomyces clavuligerus</name>
    <dbReference type="NCBI Taxonomy" id="1901"/>
    <lineage>
        <taxon>Bacteria</taxon>
        <taxon>Bacillati</taxon>
        <taxon>Actinomycetota</taxon>
        <taxon>Actinomycetes</taxon>
        <taxon>Kitasatosporales</taxon>
        <taxon>Streptomycetaceae</taxon>
        <taxon>Streptomyces</taxon>
    </lineage>
</organism>
<accession>B5GM54</accession>
<geneLocation type="plasmid" evidence="2 3">
    <name>pSCL4</name>
</geneLocation>
<name>B5GM54_STRCL</name>